<feature type="compositionally biased region" description="Low complexity" evidence="5">
    <location>
        <begin position="446"/>
        <end position="455"/>
    </location>
</feature>
<comment type="similarity">
    <text evidence="1 4">Belongs to the peptidase A1 family.</text>
</comment>
<keyword evidence="3" id="KW-1015">Disulfide bond</keyword>
<evidence type="ECO:0000256" key="3">
    <source>
        <dbReference type="PIRSR" id="PIRSR601461-2"/>
    </source>
</evidence>
<evidence type="ECO:0000256" key="1">
    <source>
        <dbReference type="ARBA" id="ARBA00007447"/>
    </source>
</evidence>
<evidence type="ECO:0000313" key="9">
    <source>
        <dbReference type="EMBL" id="GJJ72994.1"/>
    </source>
</evidence>
<feature type="compositionally biased region" description="Low complexity" evidence="5">
    <location>
        <begin position="63"/>
        <end position="74"/>
    </location>
</feature>
<dbReference type="Pfam" id="PF00026">
    <property type="entry name" value="Asp"/>
    <property type="match status" value="2"/>
</dbReference>
<dbReference type="PROSITE" id="PS51767">
    <property type="entry name" value="PEPTIDASE_A1"/>
    <property type="match status" value="1"/>
</dbReference>
<comment type="caution">
    <text evidence="9">The sequence shown here is derived from an EMBL/GenBank/DDBJ whole genome shotgun (WGS) entry which is preliminary data.</text>
</comment>
<protein>
    <recommendedName>
        <fullName evidence="8">Peptidase A1 domain-containing protein</fullName>
    </recommendedName>
</protein>
<dbReference type="AlphaFoldDB" id="A0A9P3HAA9"/>
<dbReference type="InterPro" id="IPR033121">
    <property type="entry name" value="PEPTIDASE_A1"/>
</dbReference>
<organism evidence="9 10">
    <name type="scientific">Entomortierella parvispora</name>
    <dbReference type="NCBI Taxonomy" id="205924"/>
    <lineage>
        <taxon>Eukaryota</taxon>
        <taxon>Fungi</taxon>
        <taxon>Fungi incertae sedis</taxon>
        <taxon>Mucoromycota</taxon>
        <taxon>Mortierellomycotina</taxon>
        <taxon>Mortierellomycetes</taxon>
        <taxon>Mortierellales</taxon>
        <taxon>Mortierellaceae</taxon>
        <taxon>Entomortierella</taxon>
    </lineage>
</organism>
<dbReference type="Proteomes" id="UP000827284">
    <property type="component" value="Unassembled WGS sequence"/>
</dbReference>
<feature type="chain" id="PRO_5040134124" description="Peptidase A1 domain-containing protein" evidence="7">
    <location>
        <begin position="24"/>
        <end position="650"/>
    </location>
</feature>
<feature type="signal peptide" evidence="7">
    <location>
        <begin position="1"/>
        <end position="23"/>
    </location>
</feature>
<keyword evidence="7" id="KW-0732">Signal</keyword>
<reference evidence="9" key="1">
    <citation type="submission" date="2021-11" db="EMBL/GenBank/DDBJ databases">
        <authorList>
            <person name="Herlambang A."/>
            <person name="Guo Y."/>
            <person name="Takashima Y."/>
            <person name="Nishizawa T."/>
        </authorList>
    </citation>
    <scope>NUCLEOTIDE SEQUENCE</scope>
    <source>
        <strain evidence="9">E1425</strain>
    </source>
</reference>
<proteinExistence type="inferred from homology"/>
<accession>A0A9P3HAA9</accession>
<evidence type="ECO:0000256" key="4">
    <source>
        <dbReference type="RuleBase" id="RU000454"/>
    </source>
</evidence>
<dbReference type="OrthoDB" id="15189at2759"/>
<evidence type="ECO:0000256" key="2">
    <source>
        <dbReference type="ARBA" id="ARBA00022750"/>
    </source>
</evidence>
<reference evidence="9" key="2">
    <citation type="journal article" date="2022" name="Microbiol. Resour. Announc.">
        <title>Whole-Genome Sequence of Entomortierella parvispora E1425, a Mucoromycotan Fungus Associated with Burkholderiaceae-Related Endosymbiotic Bacteria.</title>
        <authorList>
            <person name="Herlambang A."/>
            <person name="Guo Y."/>
            <person name="Takashima Y."/>
            <person name="Narisawa K."/>
            <person name="Ohta H."/>
            <person name="Nishizawa T."/>
        </authorList>
    </citation>
    <scope>NUCLEOTIDE SEQUENCE</scope>
    <source>
        <strain evidence="9">E1425</strain>
    </source>
</reference>
<dbReference type="PANTHER" id="PTHR47966">
    <property type="entry name" value="BETA-SITE APP-CLEAVING ENZYME, ISOFORM A-RELATED"/>
    <property type="match status" value="1"/>
</dbReference>
<gene>
    <name evidence="9" type="ORF">EMPS_05352</name>
</gene>
<name>A0A9P3HAA9_9FUNG</name>
<keyword evidence="2 4" id="KW-0064">Aspartyl protease</keyword>
<dbReference type="InterPro" id="IPR001969">
    <property type="entry name" value="Aspartic_peptidase_AS"/>
</dbReference>
<dbReference type="InterPro" id="IPR021109">
    <property type="entry name" value="Peptidase_aspartic_dom_sf"/>
</dbReference>
<dbReference type="EMBL" id="BQFW01000007">
    <property type="protein sequence ID" value="GJJ72994.1"/>
    <property type="molecule type" value="Genomic_DNA"/>
</dbReference>
<dbReference type="InterPro" id="IPR001461">
    <property type="entry name" value="Aspartic_peptidase_A1"/>
</dbReference>
<feature type="compositionally biased region" description="Polar residues" evidence="5">
    <location>
        <begin position="219"/>
        <end position="237"/>
    </location>
</feature>
<evidence type="ECO:0000256" key="7">
    <source>
        <dbReference type="SAM" id="SignalP"/>
    </source>
</evidence>
<evidence type="ECO:0000256" key="5">
    <source>
        <dbReference type="SAM" id="MobiDB-lite"/>
    </source>
</evidence>
<keyword evidence="4" id="KW-0378">Hydrolase</keyword>
<evidence type="ECO:0000259" key="8">
    <source>
        <dbReference type="PROSITE" id="PS51767"/>
    </source>
</evidence>
<feature type="region of interest" description="Disordered" evidence="5">
    <location>
        <begin position="199"/>
        <end position="246"/>
    </location>
</feature>
<dbReference type="PRINTS" id="PR00792">
    <property type="entry name" value="PEPSIN"/>
</dbReference>
<dbReference type="GO" id="GO:0006508">
    <property type="term" value="P:proteolysis"/>
    <property type="evidence" value="ECO:0007669"/>
    <property type="project" value="UniProtKB-KW"/>
</dbReference>
<feature type="domain" description="Peptidase A1" evidence="8">
    <location>
        <begin position="89"/>
        <end position="582"/>
    </location>
</feature>
<feature type="region of interest" description="Disordered" evidence="5">
    <location>
        <begin position="51"/>
        <end position="80"/>
    </location>
</feature>
<dbReference type="SUPFAM" id="SSF50630">
    <property type="entry name" value="Acid proteases"/>
    <property type="match status" value="1"/>
</dbReference>
<keyword evidence="6" id="KW-0472">Membrane</keyword>
<dbReference type="Gene3D" id="2.40.70.10">
    <property type="entry name" value="Acid Proteases"/>
    <property type="match status" value="3"/>
</dbReference>
<keyword evidence="6" id="KW-1133">Transmembrane helix</keyword>
<evidence type="ECO:0000256" key="6">
    <source>
        <dbReference type="SAM" id="Phobius"/>
    </source>
</evidence>
<dbReference type="PANTHER" id="PTHR47966:SF51">
    <property type="entry name" value="BETA-SITE APP-CLEAVING ENZYME, ISOFORM A-RELATED"/>
    <property type="match status" value="1"/>
</dbReference>
<keyword evidence="4" id="KW-0645">Protease</keyword>
<dbReference type="GO" id="GO:0004190">
    <property type="term" value="F:aspartic-type endopeptidase activity"/>
    <property type="evidence" value="ECO:0007669"/>
    <property type="project" value="UniProtKB-KW"/>
</dbReference>
<keyword evidence="6" id="KW-0812">Transmembrane</keyword>
<dbReference type="CDD" id="cd05471">
    <property type="entry name" value="pepsin_like"/>
    <property type="match status" value="1"/>
</dbReference>
<dbReference type="PROSITE" id="PS00141">
    <property type="entry name" value="ASP_PROTEASE"/>
    <property type="match status" value="1"/>
</dbReference>
<feature type="disulfide bond" evidence="3">
    <location>
        <begin position="120"/>
        <end position="125"/>
    </location>
</feature>
<evidence type="ECO:0000313" key="10">
    <source>
        <dbReference type="Proteomes" id="UP000827284"/>
    </source>
</evidence>
<keyword evidence="10" id="KW-1185">Reference proteome</keyword>
<feature type="transmembrane region" description="Helical" evidence="6">
    <location>
        <begin position="628"/>
        <end position="649"/>
    </location>
</feature>
<feature type="region of interest" description="Disordered" evidence="5">
    <location>
        <begin position="147"/>
        <end position="170"/>
    </location>
</feature>
<sequence>MGSWSWRWQLTISLALLIHSVSTAPLSSKDATSGTVLIPLKRLVPEPGTLHHPASSSLAQKRSLSGSNLSGTSTPPSPISVKTVGRVGYSGHILIGSPPQRFPVLFDTGSDLALVISDHCQGAECPDIIQFSCSTSTSCVDLGSTGLLSNEGRLRQPSGGSERSKEATSWPDLALQDTVVGDSNAGGGGGAGIRAETSRMQGLQQASPPAEVHSDTQEIQKMQSAAKTLPSPSQRQPLSARADNDTPGLTRILSKVVLPGPSLANNLAYSNNGNKRGPPETGRWPNFYNQTYVDGSWGAGTFVRDQILIDPTPMGETKGASVHPSGPSHVATVTFLNVVQDNLGLVEGYDHQISGLLGLTRTSPTGRKTFLQELVDQKSLALPVVSMHLELEGGSFLLGGIDHTQYRGGLIYCPVTDAVTWQISLQGIGTKRRSVPSSALPLPMPSTNSSSESTAASNGIKMLPQLSLFQDAPLILDSGTSSLLIPTAASEAIHSELGGTWDPVHRTWFLPCEGTVDLIWWVSSSHGVVQPYESLIYRLDDGRCQSLIFGNQEASYWILGDTWLRGLYVVYDMAGSGRIGIAHALNHGTSGNSSGFNGGGDDVDTRILTYQDTSNDSIPSRSPLFGTFWYLVAAILSWSILSNIVWGTFS</sequence>
<dbReference type="InterPro" id="IPR034164">
    <property type="entry name" value="Pepsin-like_dom"/>
</dbReference>
<feature type="region of interest" description="Disordered" evidence="5">
    <location>
        <begin position="433"/>
        <end position="455"/>
    </location>
</feature>